<evidence type="ECO:0000313" key="10">
    <source>
        <dbReference type="EMBL" id="GMH87170.1"/>
    </source>
</evidence>
<evidence type="ECO:0000259" key="8">
    <source>
        <dbReference type="PROSITE" id="PS50014"/>
    </source>
</evidence>
<keyword evidence="3 6" id="KW-0103">Bromodomain</keyword>
<comment type="subcellular location">
    <subcellularLocation>
        <location evidence="1">Nucleus</location>
    </subcellularLocation>
</comment>
<keyword evidence="4" id="KW-0010">Activator</keyword>
<dbReference type="Gene3D" id="1.20.920.10">
    <property type="entry name" value="Bromodomain-like"/>
    <property type="match status" value="1"/>
</dbReference>
<dbReference type="SUPFAM" id="SSF55729">
    <property type="entry name" value="Acyl-CoA N-acyltransferases (Nat)"/>
    <property type="match status" value="1"/>
</dbReference>
<evidence type="ECO:0000256" key="3">
    <source>
        <dbReference type="ARBA" id="ARBA00023117"/>
    </source>
</evidence>
<keyword evidence="11" id="KW-1185">Reference proteome</keyword>
<evidence type="ECO:0008006" key="12">
    <source>
        <dbReference type="Google" id="ProtNLM"/>
    </source>
</evidence>
<name>A0A9W7ERD4_9STRA</name>
<feature type="domain" description="Bromo" evidence="8">
    <location>
        <begin position="365"/>
        <end position="436"/>
    </location>
</feature>
<dbReference type="InterPro" id="IPR000182">
    <property type="entry name" value="GNAT_dom"/>
</dbReference>
<dbReference type="Pfam" id="PF00439">
    <property type="entry name" value="Bromodomain"/>
    <property type="match status" value="1"/>
</dbReference>
<dbReference type="InterPro" id="IPR001487">
    <property type="entry name" value="Bromodomain"/>
</dbReference>
<dbReference type="SMART" id="SM00297">
    <property type="entry name" value="BROMO"/>
    <property type="match status" value="1"/>
</dbReference>
<evidence type="ECO:0000256" key="1">
    <source>
        <dbReference type="ARBA" id="ARBA00004123"/>
    </source>
</evidence>
<comment type="caution">
    <text evidence="10">The sequence shown here is derived from an EMBL/GenBank/DDBJ whole genome shotgun (WGS) entry which is preliminary data.</text>
</comment>
<feature type="compositionally biased region" description="Low complexity" evidence="7">
    <location>
        <begin position="27"/>
        <end position="52"/>
    </location>
</feature>
<gene>
    <name evidence="10" type="ORF">TrVE_jg6891</name>
</gene>
<dbReference type="EMBL" id="BRXX01000069">
    <property type="protein sequence ID" value="GMH87170.1"/>
    <property type="molecule type" value="Genomic_DNA"/>
</dbReference>
<feature type="region of interest" description="Disordered" evidence="7">
    <location>
        <begin position="1"/>
        <end position="73"/>
    </location>
</feature>
<dbReference type="SUPFAM" id="SSF47370">
    <property type="entry name" value="Bromodomain"/>
    <property type="match status" value="1"/>
</dbReference>
<dbReference type="Proteomes" id="UP001165160">
    <property type="component" value="Unassembled WGS sequence"/>
</dbReference>
<dbReference type="GO" id="GO:0000123">
    <property type="term" value="C:histone acetyltransferase complex"/>
    <property type="evidence" value="ECO:0007669"/>
    <property type="project" value="TreeGrafter"/>
</dbReference>
<dbReference type="AlphaFoldDB" id="A0A9W7ERD4"/>
<evidence type="ECO:0000256" key="7">
    <source>
        <dbReference type="SAM" id="MobiDB-lite"/>
    </source>
</evidence>
<protein>
    <recommendedName>
        <fullName evidence="12">Histone acetyltransferase</fullName>
    </recommendedName>
</protein>
<feature type="domain" description="N-acetyltransferase" evidence="9">
    <location>
        <begin position="96"/>
        <end position="262"/>
    </location>
</feature>
<dbReference type="PROSITE" id="PS51186">
    <property type="entry name" value="GNAT"/>
    <property type="match status" value="1"/>
</dbReference>
<accession>A0A9W7ERD4</accession>
<evidence type="ECO:0000256" key="6">
    <source>
        <dbReference type="PROSITE-ProRule" id="PRU00035"/>
    </source>
</evidence>
<proteinExistence type="inferred from homology"/>
<dbReference type="PROSITE" id="PS50014">
    <property type="entry name" value="BROMODOMAIN_2"/>
    <property type="match status" value="1"/>
</dbReference>
<evidence type="ECO:0000256" key="2">
    <source>
        <dbReference type="ARBA" id="ARBA00008607"/>
    </source>
</evidence>
<dbReference type="GO" id="GO:0005634">
    <property type="term" value="C:nucleus"/>
    <property type="evidence" value="ECO:0007669"/>
    <property type="project" value="UniProtKB-SubCell"/>
</dbReference>
<dbReference type="GO" id="GO:0010484">
    <property type="term" value="F:histone H3 acetyltransferase activity"/>
    <property type="evidence" value="ECO:0007669"/>
    <property type="project" value="TreeGrafter"/>
</dbReference>
<feature type="compositionally biased region" description="Basic and acidic residues" evidence="7">
    <location>
        <begin position="143"/>
        <end position="152"/>
    </location>
</feature>
<keyword evidence="5" id="KW-0539">Nucleus</keyword>
<feature type="compositionally biased region" description="Low complexity" evidence="7">
    <location>
        <begin position="59"/>
        <end position="72"/>
    </location>
</feature>
<dbReference type="PANTHER" id="PTHR45750">
    <property type="entry name" value="GH11602P"/>
    <property type="match status" value="1"/>
</dbReference>
<reference evidence="11" key="1">
    <citation type="journal article" date="2023" name="Commun. Biol.">
        <title>Genome analysis of Parmales, the sister group of diatoms, reveals the evolutionary specialization of diatoms from phago-mixotrophs to photoautotrophs.</title>
        <authorList>
            <person name="Ban H."/>
            <person name="Sato S."/>
            <person name="Yoshikawa S."/>
            <person name="Yamada K."/>
            <person name="Nakamura Y."/>
            <person name="Ichinomiya M."/>
            <person name="Sato N."/>
            <person name="Blanc-Mathieu R."/>
            <person name="Endo H."/>
            <person name="Kuwata A."/>
            <person name="Ogata H."/>
        </authorList>
    </citation>
    <scope>NUCLEOTIDE SEQUENCE [LARGE SCALE GENOMIC DNA]</scope>
    <source>
        <strain evidence="11">NIES 3699</strain>
    </source>
</reference>
<dbReference type="InterPro" id="IPR036427">
    <property type="entry name" value="Bromodomain-like_sf"/>
</dbReference>
<dbReference type="PANTHER" id="PTHR45750:SF3">
    <property type="entry name" value="HISTONE ACETYLTRANSFERASE"/>
    <property type="match status" value="1"/>
</dbReference>
<evidence type="ECO:0000259" key="9">
    <source>
        <dbReference type="PROSITE" id="PS51186"/>
    </source>
</evidence>
<comment type="similarity">
    <text evidence="2">Belongs to the acetyltransferase family. GCN5 subfamily.</text>
</comment>
<dbReference type="Pfam" id="PF00583">
    <property type="entry name" value="Acetyltransf_1"/>
    <property type="match status" value="1"/>
</dbReference>
<dbReference type="GO" id="GO:0045944">
    <property type="term" value="P:positive regulation of transcription by RNA polymerase II"/>
    <property type="evidence" value="ECO:0007669"/>
    <property type="project" value="TreeGrafter"/>
</dbReference>
<dbReference type="Gene3D" id="3.40.630.30">
    <property type="match status" value="1"/>
</dbReference>
<feature type="region of interest" description="Disordered" evidence="7">
    <location>
        <begin position="142"/>
        <end position="163"/>
    </location>
</feature>
<evidence type="ECO:0000313" key="11">
    <source>
        <dbReference type="Proteomes" id="UP001165160"/>
    </source>
</evidence>
<dbReference type="PRINTS" id="PR00503">
    <property type="entry name" value="BROMODOMAIN"/>
</dbReference>
<evidence type="ECO:0000256" key="4">
    <source>
        <dbReference type="ARBA" id="ARBA00023159"/>
    </source>
</evidence>
<evidence type="ECO:0000256" key="5">
    <source>
        <dbReference type="ARBA" id="ARBA00023242"/>
    </source>
</evidence>
<organism evidence="10 11">
    <name type="scientific">Triparma verrucosa</name>
    <dbReference type="NCBI Taxonomy" id="1606542"/>
    <lineage>
        <taxon>Eukaryota</taxon>
        <taxon>Sar</taxon>
        <taxon>Stramenopiles</taxon>
        <taxon>Ochrophyta</taxon>
        <taxon>Bolidophyceae</taxon>
        <taxon>Parmales</taxon>
        <taxon>Triparmaceae</taxon>
        <taxon>Triparma</taxon>
    </lineage>
</organism>
<sequence length="461" mass="51347">MSDVKDCAPTAKKQKIDDSSISPPPLSSTNSTSVSTSPISSLPPSHVASHVAPAPPSQPSQSSTSEQSPVSELPEHVPAPLCFAMVQNKVGAENGGVIDDLSLMRLVALKNIFSRQLPKMPREYIARLVMDPKHRSLALMSVKDSKDSKDSSAKLPLTKIPDLTGQPTAPPGSTIIGGICYRSYPEQRFAEIAFCAISANQQVRGFGSVLMNLCKMQGAKEGIEYFITYADNYAVGYFKKLGFSKVISMPRGRYYGLIKDYDGGTMMECHLQSNIPYTSVKAMLKVQQDFVYEKVCETALSHKTYEWNGEEDPESTTRVKEQRYLQIPGIKEAGWTAADLVTVKAPQQKPQNVKTALLQIIRKIKDQAWSWPYVCAVDKNDAPGYYDVIKNPIDLQTMEQRVRKGTHYNSKMALKNDILLMTQNCKTFNPYDPNAENPYWDTAVALEQFLVRNEFLFMETV</sequence>
<dbReference type="InterPro" id="IPR016181">
    <property type="entry name" value="Acyl_CoA_acyltransferase"/>
</dbReference>
<dbReference type="InterPro" id="IPR037800">
    <property type="entry name" value="GCN5"/>
</dbReference>